<dbReference type="AlphaFoldDB" id="A0A3N4LQJ7"/>
<dbReference type="GO" id="GO:0008270">
    <property type="term" value="F:zinc ion binding"/>
    <property type="evidence" value="ECO:0007669"/>
    <property type="project" value="InterPro"/>
</dbReference>
<evidence type="ECO:0000256" key="2">
    <source>
        <dbReference type="ARBA" id="ARBA00010669"/>
    </source>
</evidence>
<dbReference type="PROSITE" id="PS00903">
    <property type="entry name" value="CYT_DCMP_DEAMINASES_1"/>
    <property type="match status" value="1"/>
</dbReference>
<keyword evidence="5" id="KW-0479">Metal-binding</keyword>
<reference evidence="10 11" key="1">
    <citation type="journal article" date="2018" name="Nat. Ecol. Evol.">
        <title>Pezizomycetes genomes reveal the molecular basis of ectomycorrhizal truffle lifestyle.</title>
        <authorList>
            <person name="Murat C."/>
            <person name="Payen T."/>
            <person name="Noel B."/>
            <person name="Kuo A."/>
            <person name="Morin E."/>
            <person name="Chen J."/>
            <person name="Kohler A."/>
            <person name="Krizsan K."/>
            <person name="Balestrini R."/>
            <person name="Da Silva C."/>
            <person name="Montanini B."/>
            <person name="Hainaut M."/>
            <person name="Levati E."/>
            <person name="Barry K.W."/>
            <person name="Belfiori B."/>
            <person name="Cichocki N."/>
            <person name="Clum A."/>
            <person name="Dockter R.B."/>
            <person name="Fauchery L."/>
            <person name="Guy J."/>
            <person name="Iotti M."/>
            <person name="Le Tacon F."/>
            <person name="Lindquist E.A."/>
            <person name="Lipzen A."/>
            <person name="Malagnac F."/>
            <person name="Mello A."/>
            <person name="Molinier V."/>
            <person name="Miyauchi S."/>
            <person name="Poulain J."/>
            <person name="Riccioni C."/>
            <person name="Rubini A."/>
            <person name="Sitrit Y."/>
            <person name="Splivallo R."/>
            <person name="Traeger S."/>
            <person name="Wang M."/>
            <person name="Zifcakova L."/>
            <person name="Wipf D."/>
            <person name="Zambonelli A."/>
            <person name="Paolocci F."/>
            <person name="Nowrousian M."/>
            <person name="Ottonello S."/>
            <person name="Baldrian P."/>
            <person name="Spatafora J.W."/>
            <person name="Henrissat B."/>
            <person name="Nagy L.G."/>
            <person name="Aury J.M."/>
            <person name="Wincker P."/>
            <person name="Grigoriev I.V."/>
            <person name="Bonfante P."/>
            <person name="Martin F.M."/>
        </authorList>
    </citation>
    <scope>NUCLEOTIDE SEQUENCE [LARGE SCALE GENOMIC DNA]</scope>
    <source>
        <strain evidence="10 11">ATCC MYA-4762</strain>
    </source>
</reference>
<dbReference type="EC" id="3.5.4.33" evidence="3"/>
<evidence type="ECO:0000256" key="8">
    <source>
        <dbReference type="ARBA" id="ARBA00048045"/>
    </source>
</evidence>
<evidence type="ECO:0000256" key="4">
    <source>
        <dbReference type="ARBA" id="ARBA00022694"/>
    </source>
</evidence>
<comment type="catalytic activity">
    <reaction evidence="8">
        <text>adenosine(34) in tRNA + H2O + H(+) = inosine(34) in tRNA + NH4(+)</text>
        <dbReference type="Rhea" id="RHEA:43168"/>
        <dbReference type="Rhea" id="RHEA-COMP:10373"/>
        <dbReference type="Rhea" id="RHEA-COMP:10374"/>
        <dbReference type="ChEBI" id="CHEBI:15377"/>
        <dbReference type="ChEBI" id="CHEBI:15378"/>
        <dbReference type="ChEBI" id="CHEBI:28938"/>
        <dbReference type="ChEBI" id="CHEBI:74411"/>
        <dbReference type="ChEBI" id="CHEBI:82852"/>
        <dbReference type="EC" id="3.5.4.33"/>
    </reaction>
</comment>
<keyword evidence="7" id="KW-0862">Zinc</keyword>
<evidence type="ECO:0000313" key="11">
    <source>
        <dbReference type="Proteomes" id="UP000267821"/>
    </source>
</evidence>
<sequence>MIRRVAELSFPRWVLKGIKCLIQRDNGGGLQEQEQQLPVMSYPAPVSAPAVPVSMQLTPAMFDPLLLLQIPPSSPSPQLSPVAIPLGFPGQIMEGNLSNPVPILTKHHEFMRYALEMAEIALKTDEVPVGCVFVHKGEIIGKGMNDTNRSLCGTRHAEFVALEHILKTKPPSIFQETDLYVTVEPCIMCASALRQLKIRAVYFGCLNDRFGGCGGVFHIDQDPSIDPPYPCFGGVYREEAIMLLRRFYIQENERAPAPIAKKNRELKTEIASIEVMEGRAAILKPEIAALEPLEAMAALPKLVTPRVGPLSIIAA</sequence>
<dbReference type="InParanoid" id="A0A3N4LQJ7"/>
<dbReference type="GO" id="GO:0052718">
    <property type="term" value="C:tRNA-specific adenosine-34 deaminase complex"/>
    <property type="evidence" value="ECO:0007669"/>
    <property type="project" value="UniProtKB-ARBA"/>
</dbReference>
<evidence type="ECO:0000313" key="10">
    <source>
        <dbReference type="EMBL" id="RPB23948.1"/>
    </source>
</evidence>
<comment type="similarity">
    <text evidence="2">Belongs to the cytidine and deoxycytidylate deaminase family. ADAT2 subfamily.</text>
</comment>
<evidence type="ECO:0000256" key="3">
    <source>
        <dbReference type="ARBA" id="ARBA00012740"/>
    </source>
</evidence>
<dbReference type="PANTHER" id="PTHR11079:SF149">
    <property type="entry name" value="TRNA-SPECIFIC ADENOSINE DEAMINASE 2"/>
    <property type="match status" value="1"/>
</dbReference>
<dbReference type="Pfam" id="PF00383">
    <property type="entry name" value="dCMP_cyt_deam_1"/>
    <property type="match status" value="1"/>
</dbReference>
<dbReference type="GO" id="GO:0002100">
    <property type="term" value="P:tRNA wobble adenosine to inosine editing"/>
    <property type="evidence" value="ECO:0007669"/>
    <property type="project" value="TreeGrafter"/>
</dbReference>
<gene>
    <name evidence="10" type="ORF">L211DRAFT_837818</name>
</gene>
<dbReference type="Proteomes" id="UP000267821">
    <property type="component" value="Unassembled WGS sequence"/>
</dbReference>
<keyword evidence="6" id="KW-0378">Hydrolase</keyword>
<evidence type="ECO:0000256" key="1">
    <source>
        <dbReference type="ARBA" id="ARBA00001947"/>
    </source>
</evidence>
<organism evidence="10 11">
    <name type="scientific">Terfezia boudieri ATCC MYA-4762</name>
    <dbReference type="NCBI Taxonomy" id="1051890"/>
    <lineage>
        <taxon>Eukaryota</taxon>
        <taxon>Fungi</taxon>
        <taxon>Dikarya</taxon>
        <taxon>Ascomycota</taxon>
        <taxon>Pezizomycotina</taxon>
        <taxon>Pezizomycetes</taxon>
        <taxon>Pezizales</taxon>
        <taxon>Pezizaceae</taxon>
        <taxon>Terfezia</taxon>
    </lineage>
</organism>
<protein>
    <recommendedName>
        <fullName evidence="3">tRNA(adenine(34)) deaminase</fullName>
        <ecNumber evidence="3">3.5.4.33</ecNumber>
    </recommendedName>
</protein>
<dbReference type="InterPro" id="IPR016192">
    <property type="entry name" value="APOBEC/CMP_deaminase_Zn-bd"/>
</dbReference>
<dbReference type="FunCoup" id="A0A3N4LQJ7">
    <property type="interactions" value="517"/>
</dbReference>
<dbReference type="SUPFAM" id="SSF53927">
    <property type="entry name" value="Cytidine deaminase-like"/>
    <property type="match status" value="1"/>
</dbReference>
<evidence type="ECO:0000256" key="6">
    <source>
        <dbReference type="ARBA" id="ARBA00022801"/>
    </source>
</evidence>
<dbReference type="FunFam" id="3.40.140.10:FF:000039">
    <property type="entry name" value="tRNA-specific adenosine deaminase"/>
    <property type="match status" value="1"/>
</dbReference>
<accession>A0A3N4LQJ7</accession>
<name>A0A3N4LQJ7_9PEZI</name>
<keyword evidence="4" id="KW-0819">tRNA processing</keyword>
<dbReference type="InterPro" id="IPR002125">
    <property type="entry name" value="CMP_dCMP_dom"/>
</dbReference>
<keyword evidence="11" id="KW-1185">Reference proteome</keyword>
<evidence type="ECO:0000256" key="7">
    <source>
        <dbReference type="ARBA" id="ARBA00022833"/>
    </source>
</evidence>
<dbReference type="EMBL" id="ML121543">
    <property type="protein sequence ID" value="RPB23948.1"/>
    <property type="molecule type" value="Genomic_DNA"/>
</dbReference>
<dbReference type="GO" id="GO:0052717">
    <property type="term" value="F:tRNA-specific adenosine-34 deaminase activity"/>
    <property type="evidence" value="ECO:0007669"/>
    <property type="project" value="UniProtKB-EC"/>
</dbReference>
<evidence type="ECO:0000259" key="9">
    <source>
        <dbReference type="PROSITE" id="PS51747"/>
    </source>
</evidence>
<feature type="domain" description="CMP/dCMP-type deaminase" evidence="9">
    <location>
        <begin position="105"/>
        <end position="215"/>
    </location>
</feature>
<dbReference type="PANTHER" id="PTHR11079">
    <property type="entry name" value="CYTOSINE DEAMINASE FAMILY MEMBER"/>
    <property type="match status" value="1"/>
</dbReference>
<dbReference type="InterPro" id="IPR016193">
    <property type="entry name" value="Cytidine_deaminase-like"/>
</dbReference>
<dbReference type="STRING" id="1051890.A0A3N4LQJ7"/>
<dbReference type="CDD" id="cd01285">
    <property type="entry name" value="nucleoside_deaminase"/>
    <property type="match status" value="1"/>
</dbReference>
<dbReference type="PROSITE" id="PS51747">
    <property type="entry name" value="CYT_DCMP_DEAMINASES_2"/>
    <property type="match status" value="1"/>
</dbReference>
<dbReference type="Gene3D" id="3.40.140.10">
    <property type="entry name" value="Cytidine Deaminase, domain 2"/>
    <property type="match status" value="1"/>
</dbReference>
<dbReference type="GO" id="GO:0005634">
    <property type="term" value="C:nucleus"/>
    <property type="evidence" value="ECO:0007669"/>
    <property type="project" value="TreeGrafter"/>
</dbReference>
<dbReference type="GO" id="GO:0005737">
    <property type="term" value="C:cytoplasm"/>
    <property type="evidence" value="ECO:0007669"/>
    <property type="project" value="TreeGrafter"/>
</dbReference>
<evidence type="ECO:0000256" key="5">
    <source>
        <dbReference type="ARBA" id="ARBA00022723"/>
    </source>
</evidence>
<comment type="cofactor">
    <cofactor evidence="1">
        <name>Zn(2+)</name>
        <dbReference type="ChEBI" id="CHEBI:29105"/>
    </cofactor>
</comment>
<dbReference type="OrthoDB" id="1701769at2759"/>
<proteinExistence type="inferred from homology"/>